<dbReference type="EMBL" id="JACGWJ010000006">
    <property type="protein sequence ID" value="KAL0413243.1"/>
    <property type="molecule type" value="Genomic_DNA"/>
</dbReference>
<name>A0AAW2U8N0_SESRA</name>
<comment type="caution">
    <text evidence="1">The sequence shown here is derived from an EMBL/GenBank/DDBJ whole genome shotgun (WGS) entry which is preliminary data.</text>
</comment>
<evidence type="ECO:0000313" key="1">
    <source>
        <dbReference type="EMBL" id="KAL0413243.1"/>
    </source>
</evidence>
<reference evidence="1" key="2">
    <citation type="journal article" date="2024" name="Plant">
        <title>Genomic evolution and insights into agronomic trait innovations of Sesamum species.</title>
        <authorList>
            <person name="Miao H."/>
            <person name="Wang L."/>
            <person name="Qu L."/>
            <person name="Liu H."/>
            <person name="Sun Y."/>
            <person name="Le M."/>
            <person name="Wang Q."/>
            <person name="Wei S."/>
            <person name="Zheng Y."/>
            <person name="Lin W."/>
            <person name="Duan Y."/>
            <person name="Cao H."/>
            <person name="Xiong S."/>
            <person name="Wang X."/>
            <person name="Wei L."/>
            <person name="Li C."/>
            <person name="Ma Q."/>
            <person name="Ju M."/>
            <person name="Zhao R."/>
            <person name="Li G."/>
            <person name="Mu C."/>
            <person name="Tian Q."/>
            <person name="Mei H."/>
            <person name="Zhang T."/>
            <person name="Gao T."/>
            <person name="Zhang H."/>
        </authorList>
    </citation>
    <scope>NUCLEOTIDE SEQUENCE</scope>
    <source>
        <strain evidence="1">G02</strain>
    </source>
</reference>
<sequence>MENTPPEHTYASGGWSDERRRMELLRMMELRDRRLSRMMGFAAAVNSGGEQIESSGG</sequence>
<accession>A0AAW2U8N0</accession>
<dbReference type="AlphaFoldDB" id="A0AAW2U8N0"/>
<organism evidence="1">
    <name type="scientific">Sesamum radiatum</name>
    <name type="common">Black benniseed</name>
    <dbReference type="NCBI Taxonomy" id="300843"/>
    <lineage>
        <taxon>Eukaryota</taxon>
        <taxon>Viridiplantae</taxon>
        <taxon>Streptophyta</taxon>
        <taxon>Embryophyta</taxon>
        <taxon>Tracheophyta</taxon>
        <taxon>Spermatophyta</taxon>
        <taxon>Magnoliopsida</taxon>
        <taxon>eudicotyledons</taxon>
        <taxon>Gunneridae</taxon>
        <taxon>Pentapetalae</taxon>
        <taxon>asterids</taxon>
        <taxon>lamiids</taxon>
        <taxon>Lamiales</taxon>
        <taxon>Pedaliaceae</taxon>
        <taxon>Sesamum</taxon>
    </lineage>
</organism>
<reference evidence="1" key="1">
    <citation type="submission" date="2020-06" db="EMBL/GenBank/DDBJ databases">
        <authorList>
            <person name="Li T."/>
            <person name="Hu X."/>
            <person name="Zhang T."/>
            <person name="Song X."/>
            <person name="Zhang H."/>
            <person name="Dai N."/>
            <person name="Sheng W."/>
            <person name="Hou X."/>
            <person name="Wei L."/>
        </authorList>
    </citation>
    <scope>NUCLEOTIDE SEQUENCE</scope>
    <source>
        <strain evidence="1">G02</strain>
        <tissue evidence="1">Leaf</tissue>
    </source>
</reference>
<gene>
    <name evidence="1" type="ORF">Sradi_1526000</name>
</gene>
<protein>
    <submittedName>
        <fullName evidence="1">Uncharacterized protein</fullName>
    </submittedName>
</protein>
<proteinExistence type="predicted"/>